<reference evidence="1 2" key="1">
    <citation type="submission" date="2016-07" db="EMBL/GenBank/DDBJ databases">
        <title>Draft genome of the white-rot fungus Obba rivulosa 3A-2.</title>
        <authorList>
            <consortium name="DOE Joint Genome Institute"/>
            <person name="Miettinen O."/>
            <person name="Riley R."/>
            <person name="Acob R."/>
            <person name="Barry K."/>
            <person name="Cullen D."/>
            <person name="De Vries R."/>
            <person name="Hainaut M."/>
            <person name="Hatakka A."/>
            <person name="Henrissat B."/>
            <person name="Hilden K."/>
            <person name="Kuo R."/>
            <person name="Labutti K."/>
            <person name="Lipzen A."/>
            <person name="Makela M.R."/>
            <person name="Sandor L."/>
            <person name="Spatafora J.W."/>
            <person name="Grigoriev I.V."/>
            <person name="Hibbett D.S."/>
        </authorList>
    </citation>
    <scope>NUCLEOTIDE SEQUENCE [LARGE SCALE GENOMIC DNA]</scope>
    <source>
        <strain evidence="1 2">3A-2</strain>
    </source>
</reference>
<dbReference type="Proteomes" id="UP000250043">
    <property type="component" value="Unassembled WGS sequence"/>
</dbReference>
<accession>A0A8E2DEH2</accession>
<feature type="non-terminal residue" evidence="1">
    <location>
        <position position="1"/>
    </location>
</feature>
<organism evidence="1 2">
    <name type="scientific">Obba rivulosa</name>
    <dbReference type="NCBI Taxonomy" id="1052685"/>
    <lineage>
        <taxon>Eukaryota</taxon>
        <taxon>Fungi</taxon>
        <taxon>Dikarya</taxon>
        <taxon>Basidiomycota</taxon>
        <taxon>Agaricomycotina</taxon>
        <taxon>Agaricomycetes</taxon>
        <taxon>Polyporales</taxon>
        <taxon>Gelatoporiaceae</taxon>
        <taxon>Obba</taxon>
    </lineage>
</organism>
<dbReference type="AlphaFoldDB" id="A0A8E2DEH2"/>
<proteinExistence type="predicted"/>
<dbReference type="EMBL" id="KV722871">
    <property type="protein sequence ID" value="OCH83682.1"/>
    <property type="molecule type" value="Genomic_DNA"/>
</dbReference>
<sequence>IFVADDMAFRVYQGVLSRYSPVFSDLFTLPKPEEAEIMDGCAVVRSPDNPAELERLLHVLSGETR</sequence>
<gene>
    <name evidence="1" type="ORF">OBBRIDRAFT_742845</name>
</gene>
<dbReference type="OrthoDB" id="2802708at2759"/>
<evidence type="ECO:0008006" key="3">
    <source>
        <dbReference type="Google" id="ProtNLM"/>
    </source>
</evidence>
<evidence type="ECO:0000313" key="2">
    <source>
        <dbReference type="Proteomes" id="UP000250043"/>
    </source>
</evidence>
<name>A0A8E2DEH2_9APHY</name>
<protein>
    <recommendedName>
        <fullName evidence="3">BTB domain-containing protein</fullName>
    </recommendedName>
</protein>
<keyword evidence="2" id="KW-1185">Reference proteome</keyword>
<evidence type="ECO:0000313" key="1">
    <source>
        <dbReference type="EMBL" id="OCH83682.1"/>
    </source>
</evidence>